<sequence length="281" mass="30866">MSRKVKPGQDDNRSNSSDKSILAIPLEWIKNNPMKTAKLVKAYGVPFTGVALAGPMASMLPLGPFSPFAALLATSFASFHLRRNVMDSVCSFFHAGGLSGFQGQVLSLLNFMSLSAAFETLERPLKTLTNELIVSTGGLRASLAGLFIAMVTELTGLFGRTGLNRLGSMLWELMSKGEHTSKGTTQQPLDDWEMVDLEGKRPDDHSDASNERAAELVGEISQLIDECQELRRAERDELIAMLEEEEHNDYKRIGAESDELEDVPLDDLAKADAADDWELLF</sequence>
<organism evidence="3 4">
    <name type="scientific">Ophiobolus disseminans</name>
    <dbReference type="NCBI Taxonomy" id="1469910"/>
    <lineage>
        <taxon>Eukaryota</taxon>
        <taxon>Fungi</taxon>
        <taxon>Dikarya</taxon>
        <taxon>Ascomycota</taxon>
        <taxon>Pezizomycotina</taxon>
        <taxon>Dothideomycetes</taxon>
        <taxon>Pleosporomycetidae</taxon>
        <taxon>Pleosporales</taxon>
        <taxon>Pleosporineae</taxon>
        <taxon>Phaeosphaeriaceae</taxon>
        <taxon>Ophiobolus</taxon>
    </lineage>
</organism>
<protein>
    <submittedName>
        <fullName evidence="3">Uncharacterized protein</fullName>
    </submittedName>
</protein>
<feature type="region of interest" description="Disordered" evidence="1">
    <location>
        <begin position="246"/>
        <end position="266"/>
    </location>
</feature>
<keyword evidence="2" id="KW-0812">Transmembrane</keyword>
<evidence type="ECO:0000313" key="4">
    <source>
        <dbReference type="Proteomes" id="UP000799424"/>
    </source>
</evidence>
<accession>A0A6A7AAX6</accession>
<name>A0A6A7AAX6_9PLEO</name>
<evidence type="ECO:0000256" key="2">
    <source>
        <dbReference type="SAM" id="Phobius"/>
    </source>
</evidence>
<feature type="compositionally biased region" description="Acidic residues" evidence="1">
    <location>
        <begin position="256"/>
        <end position="265"/>
    </location>
</feature>
<keyword evidence="2" id="KW-1133">Transmembrane helix</keyword>
<evidence type="ECO:0000313" key="3">
    <source>
        <dbReference type="EMBL" id="KAF2830014.1"/>
    </source>
</evidence>
<feature type="transmembrane region" description="Helical" evidence="2">
    <location>
        <begin position="39"/>
        <end position="58"/>
    </location>
</feature>
<evidence type="ECO:0000256" key="1">
    <source>
        <dbReference type="SAM" id="MobiDB-lite"/>
    </source>
</evidence>
<dbReference type="OrthoDB" id="3693998at2759"/>
<reference evidence="3" key="1">
    <citation type="journal article" date="2020" name="Stud. Mycol.">
        <title>101 Dothideomycetes genomes: a test case for predicting lifestyles and emergence of pathogens.</title>
        <authorList>
            <person name="Haridas S."/>
            <person name="Albert R."/>
            <person name="Binder M."/>
            <person name="Bloem J."/>
            <person name="Labutti K."/>
            <person name="Salamov A."/>
            <person name="Andreopoulos B."/>
            <person name="Baker S."/>
            <person name="Barry K."/>
            <person name="Bills G."/>
            <person name="Bluhm B."/>
            <person name="Cannon C."/>
            <person name="Castanera R."/>
            <person name="Culley D."/>
            <person name="Daum C."/>
            <person name="Ezra D."/>
            <person name="Gonzalez J."/>
            <person name="Henrissat B."/>
            <person name="Kuo A."/>
            <person name="Liang C."/>
            <person name="Lipzen A."/>
            <person name="Lutzoni F."/>
            <person name="Magnuson J."/>
            <person name="Mondo S."/>
            <person name="Nolan M."/>
            <person name="Ohm R."/>
            <person name="Pangilinan J."/>
            <person name="Park H.-J."/>
            <person name="Ramirez L."/>
            <person name="Alfaro M."/>
            <person name="Sun H."/>
            <person name="Tritt A."/>
            <person name="Yoshinaga Y."/>
            <person name="Zwiers L.-H."/>
            <person name="Turgeon B."/>
            <person name="Goodwin S."/>
            <person name="Spatafora J."/>
            <person name="Crous P."/>
            <person name="Grigoriev I."/>
        </authorList>
    </citation>
    <scope>NUCLEOTIDE SEQUENCE</scope>
    <source>
        <strain evidence="3">CBS 113818</strain>
    </source>
</reference>
<keyword evidence="2" id="KW-0472">Membrane</keyword>
<gene>
    <name evidence="3" type="ORF">CC86DRAFT_403342</name>
</gene>
<dbReference type="Proteomes" id="UP000799424">
    <property type="component" value="Unassembled WGS sequence"/>
</dbReference>
<proteinExistence type="predicted"/>
<dbReference type="AlphaFoldDB" id="A0A6A7AAX6"/>
<dbReference type="EMBL" id="MU006220">
    <property type="protein sequence ID" value="KAF2830014.1"/>
    <property type="molecule type" value="Genomic_DNA"/>
</dbReference>
<keyword evidence="4" id="KW-1185">Reference proteome</keyword>